<feature type="region of interest" description="Disordered" evidence="1">
    <location>
        <begin position="142"/>
        <end position="182"/>
    </location>
</feature>
<sequence length="218" mass="23298">MAQHVAGSQKVVEGAAPGLVHNEQRVEHGLQGGPATHAGMVPEPGSGGMVGSVAGPSGQAPHGMAAHEQAIPAETAVPVISAEERERQLAAEEMRLRAKEEKLTKHADAYVEKKQRDAQAHVQHEIAKADKNAEKAISKAAHKEATVHKKVEQKLAQAEQDRKKAEIDAEHRAAEKKAEAQQEAEEMIAAAKEKAEAIKRGDEVPEKPSAIKKIFGMA</sequence>
<protein>
    <submittedName>
        <fullName evidence="2">Uncharacterized protein</fullName>
    </submittedName>
</protein>
<accession>A0A1Y1IUR8</accession>
<feature type="region of interest" description="Disordered" evidence="1">
    <location>
        <begin position="1"/>
        <end position="63"/>
    </location>
</feature>
<evidence type="ECO:0000256" key="1">
    <source>
        <dbReference type="SAM" id="MobiDB-lite"/>
    </source>
</evidence>
<reference evidence="2 3" key="1">
    <citation type="journal article" date="2014" name="Nat. Commun.">
        <title>Klebsormidium flaccidum genome reveals primary factors for plant terrestrial adaptation.</title>
        <authorList>
            <person name="Hori K."/>
            <person name="Maruyama F."/>
            <person name="Fujisawa T."/>
            <person name="Togashi T."/>
            <person name="Yamamoto N."/>
            <person name="Seo M."/>
            <person name="Sato S."/>
            <person name="Yamada T."/>
            <person name="Mori H."/>
            <person name="Tajima N."/>
            <person name="Moriyama T."/>
            <person name="Ikeuchi M."/>
            <person name="Watanabe M."/>
            <person name="Wada H."/>
            <person name="Kobayashi K."/>
            <person name="Saito M."/>
            <person name="Masuda T."/>
            <person name="Sasaki-Sekimoto Y."/>
            <person name="Mashiguchi K."/>
            <person name="Awai K."/>
            <person name="Shimojima M."/>
            <person name="Masuda S."/>
            <person name="Iwai M."/>
            <person name="Nobusawa T."/>
            <person name="Narise T."/>
            <person name="Kondo S."/>
            <person name="Saito H."/>
            <person name="Sato R."/>
            <person name="Murakawa M."/>
            <person name="Ihara Y."/>
            <person name="Oshima-Yamada Y."/>
            <person name="Ohtaka K."/>
            <person name="Satoh M."/>
            <person name="Sonobe K."/>
            <person name="Ishii M."/>
            <person name="Ohtani R."/>
            <person name="Kanamori-Sato M."/>
            <person name="Honoki R."/>
            <person name="Miyazaki D."/>
            <person name="Mochizuki H."/>
            <person name="Umetsu J."/>
            <person name="Higashi K."/>
            <person name="Shibata D."/>
            <person name="Kamiya Y."/>
            <person name="Sato N."/>
            <person name="Nakamura Y."/>
            <person name="Tabata S."/>
            <person name="Ida S."/>
            <person name="Kurokawa K."/>
            <person name="Ohta H."/>
        </authorList>
    </citation>
    <scope>NUCLEOTIDE SEQUENCE [LARGE SCALE GENOMIC DNA]</scope>
    <source>
        <strain evidence="2 3">NIES-2285</strain>
    </source>
</reference>
<evidence type="ECO:0000313" key="3">
    <source>
        <dbReference type="Proteomes" id="UP000054558"/>
    </source>
</evidence>
<organism evidence="2 3">
    <name type="scientific">Klebsormidium nitens</name>
    <name type="common">Green alga</name>
    <name type="synonym">Ulothrix nitens</name>
    <dbReference type="NCBI Taxonomy" id="105231"/>
    <lineage>
        <taxon>Eukaryota</taxon>
        <taxon>Viridiplantae</taxon>
        <taxon>Streptophyta</taxon>
        <taxon>Klebsormidiophyceae</taxon>
        <taxon>Klebsormidiales</taxon>
        <taxon>Klebsormidiaceae</taxon>
        <taxon>Klebsormidium</taxon>
    </lineage>
</organism>
<dbReference type="AlphaFoldDB" id="A0A1Y1IUR8"/>
<evidence type="ECO:0000313" key="2">
    <source>
        <dbReference type="EMBL" id="GAQ92596.1"/>
    </source>
</evidence>
<proteinExistence type="predicted"/>
<feature type="compositionally biased region" description="Basic and acidic residues" evidence="1">
    <location>
        <begin position="142"/>
        <end position="180"/>
    </location>
</feature>
<dbReference type="Proteomes" id="UP000054558">
    <property type="component" value="Unassembled WGS sequence"/>
</dbReference>
<name>A0A1Y1IUR8_KLENI</name>
<keyword evidence="3" id="KW-1185">Reference proteome</keyword>
<gene>
    <name evidence="2" type="ORF">KFL_010660010</name>
</gene>
<dbReference type="EMBL" id="DF238015">
    <property type="protein sequence ID" value="GAQ92596.1"/>
    <property type="molecule type" value="Genomic_DNA"/>
</dbReference>